<keyword evidence="6 9" id="KW-1133">Transmembrane helix</keyword>
<dbReference type="InterPro" id="IPR006312">
    <property type="entry name" value="TatA/E"/>
</dbReference>
<keyword evidence="5 9" id="KW-0653">Protein transport</keyword>
<keyword evidence="2 9" id="KW-0813">Transport</keyword>
<comment type="similarity">
    <text evidence="9">Belongs to the TatA/E family.</text>
</comment>
<evidence type="ECO:0000256" key="2">
    <source>
        <dbReference type="ARBA" id="ARBA00022448"/>
    </source>
</evidence>
<name>A0ABP8RGZ8_9PSEU</name>
<dbReference type="EMBL" id="BAABGT010000012">
    <property type="protein sequence ID" value="GAA4538210.1"/>
    <property type="molecule type" value="Genomic_DNA"/>
</dbReference>
<protein>
    <recommendedName>
        <fullName evidence="9">Sec-independent protein translocase protein TatA</fullName>
    </recommendedName>
</protein>
<keyword evidence="4 9" id="KW-0812">Transmembrane</keyword>
<feature type="region of interest" description="Disordered" evidence="10">
    <location>
        <begin position="41"/>
        <end position="87"/>
    </location>
</feature>
<evidence type="ECO:0000256" key="1">
    <source>
        <dbReference type="ARBA" id="ARBA00004162"/>
    </source>
</evidence>
<dbReference type="Pfam" id="PF02416">
    <property type="entry name" value="TatA_B_E"/>
    <property type="match status" value="1"/>
</dbReference>
<evidence type="ECO:0000256" key="8">
    <source>
        <dbReference type="ARBA" id="ARBA00023136"/>
    </source>
</evidence>
<accession>A0ABP8RGZ8</accession>
<evidence type="ECO:0000313" key="11">
    <source>
        <dbReference type="EMBL" id="GAA4538210.1"/>
    </source>
</evidence>
<comment type="subcellular location">
    <subcellularLocation>
        <location evidence="1 9">Cell membrane</location>
        <topology evidence="1 9">Single-pass membrane protein</topology>
    </subcellularLocation>
</comment>
<dbReference type="PANTHER" id="PTHR42982">
    <property type="entry name" value="SEC-INDEPENDENT PROTEIN TRANSLOCASE PROTEIN TATA"/>
    <property type="match status" value="1"/>
</dbReference>
<proteinExistence type="inferred from homology"/>
<dbReference type="RefSeq" id="WP_345412727.1">
    <property type="nucleotide sequence ID" value="NZ_BAABGT010000012.1"/>
</dbReference>
<keyword evidence="7 9" id="KW-0811">Translocation</keyword>
<feature type="transmembrane region" description="Helical" evidence="9">
    <location>
        <begin position="6"/>
        <end position="22"/>
    </location>
</feature>
<dbReference type="NCBIfam" id="NF001854">
    <property type="entry name" value="PRK00575.1"/>
    <property type="match status" value="1"/>
</dbReference>
<evidence type="ECO:0000313" key="12">
    <source>
        <dbReference type="Proteomes" id="UP001501598"/>
    </source>
</evidence>
<sequence length="87" mass="9397">MPSLGGWEIVILVVVVLLLFGAKKLPDMARSVGQSARIFKGEMKGMKSDDKKDEPAQPPVQAPPAQLPPVQAQPTEAARAEHPDTRQ</sequence>
<dbReference type="InterPro" id="IPR003369">
    <property type="entry name" value="TatA/B/E"/>
</dbReference>
<keyword evidence="8 9" id="KW-0472">Membrane</keyword>
<evidence type="ECO:0000256" key="5">
    <source>
        <dbReference type="ARBA" id="ARBA00022927"/>
    </source>
</evidence>
<evidence type="ECO:0000256" key="6">
    <source>
        <dbReference type="ARBA" id="ARBA00022989"/>
    </source>
</evidence>
<dbReference type="Proteomes" id="UP001501598">
    <property type="component" value="Unassembled WGS sequence"/>
</dbReference>
<dbReference type="PANTHER" id="PTHR42982:SF8">
    <property type="entry name" value="SEC-INDEPENDENT PROTEIN TRANSLOCASE PROTEIN TATA"/>
    <property type="match status" value="1"/>
</dbReference>
<evidence type="ECO:0000256" key="4">
    <source>
        <dbReference type="ARBA" id="ARBA00022692"/>
    </source>
</evidence>
<organism evidence="11 12">
    <name type="scientific">Pseudonocardia xishanensis</name>
    <dbReference type="NCBI Taxonomy" id="630995"/>
    <lineage>
        <taxon>Bacteria</taxon>
        <taxon>Bacillati</taxon>
        <taxon>Actinomycetota</taxon>
        <taxon>Actinomycetes</taxon>
        <taxon>Pseudonocardiales</taxon>
        <taxon>Pseudonocardiaceae</taxon>
        <taxon>Pseudonocardia</taxon>
    </lineage>
</organism>
<evidence type="ECO:0000256" key="7">
    <source>
        <dbReference type="ARBA" id="ARBA00023010"/>
    </source>
</evidence>
<dbReference type="Gene3D" id="1.20.5.3310">
    <property type="match status" value="1"/>
</dbReference>
<evidence type="ECO:0000256" key="3">
    <source>
        <dbReference type="ARBA" id="ARBA00022475"/>
    </source>
</evidence>
<feature type="compositionally biased region" description="Pro residues" evidence="10">
    <location>
        <begin position="56"/>
        <end position="67"/>
    </location>
</feature>
<reference evidence="12" key="1">
    <citation type="journal article" date="2019" name="Int. J. Syst. Evol. Microbiol.">
        <title>The Global Catalogue of Microorganisms (GCM) 10K type strain sequencing project: providing services to taxonomists for standard genome sequencing and annotation.</title>
        <authorList>
            <consortium name="The Broad Institute Genomics Platform"/>
            <consortium name="The Broad Institute Genome Sequencing Center for Infectious Disease"/>
            <person name="Wu L."/>
            <person name="Ma J."/>
        </authorList>
    </citation>
    <scope>NUCLEOTIDE SEQUENCE [LARGE SCALE GENOMIC DNA]</scope>
    <source>
        <strain evidence="12">JCM 17906</strain>
    </source>
</reference>
<comment type="subunit">
    <text evidence="9">The Tat system comprises two distinct complexes: a TatABC complex, containing multiple copies of TatA, TatB and TatC subunits, and a separate TatA complex, containing only TatA subunits. Substrates initially bind to the TatABC complex, which probably triggers association of the separate TatA complex to form the active translocon.</text>
</comment>
<evidence type="ECO:0000256" key="9">
    <source>
        <dbReference type="HAMAP-Rule" id="MF_00236"/>
    </source>
</evidence>
<keyword evidence="3 9" id="KW-1003">Cell membrane</keyword>
<comment type="function">
    <text evidence="9">Part of the twin-arginine translocation (Tat) system that transports large folded proteins containing a characteristic twin-arginine motif in their signal peptide across membranes. TatA could form the protein-conducting channel of the Tat system.</text>
</comment>
<keyword evidence="12" id="KW-1185">Reference proteome</keyword>
<dbReference type="NCBIfam" id="TIGR01411">
    <property type="entry name" value="tatAE"/>
    <property type="match status" value="1"/>
</dbReference>
<gene>
    <name evidence="9" type="primary">tatA</name>
    <name evidence="11" type="ORF">GCM10023175_07850</name>
</gene>
<evidence type="ECO:0000256" key="10">
    <source>
        <dbReference type="SAM" id="MobiDB-lite"/>
    </source>
</evidence>
<feature type="compositionally biased region" description="Basic and acidic residues" evidence="10">
    <location>
        <begin position="78"/>
        <end position="87"/>
    </location>
</feature>
<comment type="caution">
    <text evidence="11">The sequence shown here is derived from an EMBL/GenBank/DDBJ whole genome shotgun (WGS) entry which is preliminary data.</text>
</comment>
<feature type="compositionally biased region" description="Basic and acidic residues" evidence="10">
    <location>
        <begin position="41"/>
        <end position="55"/>
    </location>
</feature>
<dbReference type="HAMAP" id="MF_00236">
    <property type="entry name" value="TatA_E"/>
    <property type="match status" value="1"/>
</dbReference>